<protein>
    <recommendedName>
        <fullName evidence="4">Cadherin-13</fullName>
    </recommendedName>
</protein>
<dbReference type="GeneTree" id="ENSGT00940000155218"/>
<dbReference type="FunFam" id="2.60.40.60:FF:000148">
    <property type="entry name" value="cadherin-13 isoform X1"/>
    <property type="match status" value="1"/>
</dbReference>
<dbReference type="PROSITE" id="PS50268">
    <property type="entry name" value="CADHERIN_2"/>
    <property type="match status" value="5"/>
</dbReference>
<feature type="domain" description="Cadherin" evidence="20">
    <location>
        <begin position="477"/>
        <end position="584"/>
    </location>
</feature>
<comment type="subcellular location">
    <subcellularLocation>
        <location evidence="2">Cell membrane</location>
        <topology evidence="2">Lipid-anchor</topology>
        <topology evidence="2">GPI-anchor</topology>
    </subcellularLocation>
    <subcellularLocation>
        <location evidence="1">Cytoplasm</location>
    </subcellularLocation>
</comment>
<dbReference type="InParanoid" id="A0A672UIV5"/>
<dbReference type="PROSITE" id="PS51257">
    <property type="entry name" value="PROKAR_LIPOPROTEIN"/>
    <property type="match status" value="1"/>
</dbReference>
<keyword evidence="11" id="KW-0677">Repeat</keyword>
<evidence type="ECO:0000256" key="5">
    <source>
        <dbReference type="ARBA" id="ARBA00022475"/>
    </source>
</evidence>
<evidence type="ECO:0000313" key="21">
    <source>
        <dbReference type="Ensembl" id="ENSSHBP00005013906.1"/>
    </source>
</evidence>
<keyword evidence="22" id="KW-1185">Reference proteome</keyword>
<reference evidence="21" key="3">
    <citation type="submission" date="2025-09" db="UniProtKB">
        <authorList>
            <consortium name="Ensembl"/>
        </authorList>
    </citation>
    <scope>IDENTIFICATION</scope>
</reference>
<dbReference type="SMART" id="SM01055">
    <property type="entry name" value="Cadherin_pro"/>
    <property type="match status" value="1"/>
</dbReference>
<dbReference type="InterPro" id="IPR002126">
    <property type="entry name" value="Cadherin-like_dom"/>
</dbReference>
<dbReference type="GO" id="GO:0000902">
    <property type="term" value="P:cell morphogenesis"/>
    <property type="evidence" value="ECO:0007669"/>
    <property type="project" value="TreeGrafter"/>
</dbReference>
<evidence type="ECO:0000256" key="17">
    <source>
        <dbReference type="ARBA" id="ARBA00025461"/>
    </source>
</evidence>
<dbReference type="GO" id="GO:0045296">
    <property type="term" value="F:cadherin binding"/>
    <property type="evidence" value="ECO:0007669"/>
    <property type="project" value="TreeGrafter"/>
</dbReference>
<evidence type="ECO:0000256" key="16">
    <source>
        <dbReference type="ARBA" id="ARBA00023288"/>
    </source>
</evidence>
<dbReference type="InterPro" id="IPR015919">
    <property type="entry name" value="Cadherin-like_sf"/>
</dbReference>
<evidence type="ECO:0000256" key="12">
    <source>
        <dbReference type="ARBA" id="ARBA00022837"/>
    </source>
</evidence>
<dbReference type="SMART" id="SM00112">
    <property type="entry name" value="CA"/>
    <property type="match status" value="5"/>
</dbReference>
<proteinExistence type="predicted"/>
<dbReference type="GO" id="GO:0044331">
    <property type="term" value="P:cell-cell adhesion mediated by cadherin"/>
    <property type="evidence" value="ECO:0007669"/>
    <property type="project" value="TreeGrafter"/>
</dbReference>
<dbReference type="InterPro" id="IPR014868">
    <property type="entry name" value="Cadherin_pro_dom"/>
</dbReference>
<keyword evidence="5" id="KW-1003">Cell membrane</keyword>
<dbReference type="PANTHER" id="PTHR24027:SF80">
    <property type="entry name" value="CADHERIN-13"/>
    <property type="match status" value="1"/>
</dbReference>
<keyword evidence="13" id="KW-0130">Cell adhesion</keyword>
<dbReference type="GO" id="GO:0007156">
    <property type="term" value="P:homophilic cell adhesion via plasma membrane adhesion molecules"/>
    <property type="evidence" value="ECO:0007669"/>
    <property type="project" value="InterPro"/>
</dbReference>
<dbReference type="GO" id="GO:0008013">
    <property type="term" value="F:beta-catenin binding"/>
    <property type="evidence" value="ECO:0007669"/>
    <property type="project" value="TreeGrafter"/>
</dbReference>
<feature type="chain" id="PRO_5025346043" description="Cadherin-13" evidence="19">
    <location>
        <begin position="23"/>
        <end position="711"/>
    </location>
</feature>
<keyword evidence="15" id="KW-0325">Glycoprotein</keyword>
<dbReference type="Pfam" id="PF08758">
    <property type="entry name" value="Cadherin_pro"/>
    <property type="match status" value="1"/>
</dbReference>
<dbReference type="GO" id="GO:0005737">
    <property type="term" value="C:cytoplasm"/>
    <property type="evidence" value="ECO:0007669"/>
    <property type="project" value="UniProtKB-SubCell"/>
</dbReference>
<dbReference type="GO" id="GO:0034332">
    <property type="term" value="P:adherens junction organization"/>
    <property type="evidence" value="ECO:0007669"/>
    <property type="project" value="TreeGrafter"/>
</dbReference>
<dbReference type="GO" id="GO:0098552">
    <property type="term" value="C:side of membrane"/>
    <property type="evidence" value="ECO:0007669"/>
    <property type="project" value="UniProtKB-KW"/>
</dbReference>
<evidence type="ECO:0000256" key="2">
    <source>
        <dbReference type="ARBA" id="ARBA00004609"/>
    </source>
</evidence>
<evidence type="ECO:0000256" key="7">
    <source>
        <dbReference type="ARBA" id="ARBA00022622"/>
    </source>
</evidence>
<evidence type="ECO:0000256" key="10">
    <source>
        <dbReference type="ARBA" id="ARBA00022729"/>
    </source>
</evidence>
<sequence length="711" mass="78091">MQHKTELALSFLLSQVLLLACADLECVPGFQQKAFYIEEPFQFAEDQPVLKLKFDDCKGNNKLTFEVSNPNFKVERDGTLVALKNMSEAGRALFVHAQSEHAEDMAEILIVEENENRGALKEILKIESNLGFPRQKRAILASPVLVPENQRGPFPKSVGKVISSLAGDGVRFRLSGKGVDQDPKGIFKINEITGDISVTRVLDREATASYELEVEVTDVNGKNVDGPVRLDVFVIDQNDNRPVFKEGPYVGHVMEGSPTGTTVMRITAVDGDDANTDNALLRYDIRKQTPAEPSPNMFFIDPEKGDIVTVVSSVLLDRETMETPKYELVIEAKDLGGHDVGLTGTATATILIDDKNDHAPEFTKKEFLATVKEGVTGVIVNLTVRDRDDPATGAWRAVYTIINGNTGQSFEIHTNPQNNEGMLSVVKPLDYEISAFHRLMIKVENEDPLIPDIAYGPSSTATVQITVEDVNEGPVFHPNPMRVTKQENIPIGSKVLTVNATDPDTLQHQTIRYSIYKDPAGWLEINPTNGTITTTATLDRESLHVQNNTYTALFLAIDNGHPPATGTGTLHITLGDVNDNVPSLYPTLAKVCDDAKDLRVVILGATDKDLPPNTDPFKFELSKQSGPEKMWRLAKLNDTHAQVILLQNLKKANYNIPISVTDSGNPPLTNNTELKLQVCACKKSKMDCSAADALHISMTLILLSLFSLLCL</sequence>
<feature type="domain" description="Cadherin" evidence="20">
    <location>
        <begin position="379"/>
        <end position="476"/>
    </location>
</feature>
<evidence type="ECO:0000256" key="14">
    <source>
        <dbReference type="ARBA" id="ARBA00023136"/>
    </source>
</evidence>
<dbReference type="FunFam" id="2.60.40.60:FF:000031">
    <property type="entry name" value="Cadherin 3"/>
    <property type="match status" value="1"/>
</dbReference>
<keyword evidence="16" id="KW-0449">Lipoprotein</keyword>
<dbReference type="GeneID" id="115600646"/>
<dbReference type="Proteomes" id="UP000472266">
    <property type="component" value="Chromosome 3"/>
</dbReference>
<feature type="domain" description="Cadherin" evidence="20">
    <location>
        <begin position="583"/>
        <end position="694"/>
    </location>
</feature>
<dbReference type="GO" id="GO:0005509">
    <property type="term" value="F:calcium ion binding"/>
    <property type="evidence" value="ECO:0007669"/>
    <property type="project" value="UniProtKB-UniRule"/>
</dbReference>
<evidence type="ECO:0000256" key="3">
    <source>
        <dbReference type="ARBA" id="ARBA00011555"/>
    </source>
</evidence>
<organism evidence="21 22">
    <name type="scientific">Strigops habroptila</name>
    <name type="common">Kakapo</name>
    <dbReference type="NCBI Taxonomy" id="2489341"/>
    <lineage>
        <taxon>Eukaryota</taxon>
        <taxon>Metazoa</taxon>
        <taxon>Chordata</taxon>
        <taxon>Craniata</taxon>
        <taxon>Vertebrata</taxon>
        <taxon>Euteleostomi</taxon>
        <taxon>Archelosauria</taxon>
        <taxon>Archosauria</taxon>
        <taxon>Dinosauria</taxon>
        <taxon>Saurischia</taxon>
        <taxon>Theropoda</taxon>
        <taxon>Coelurosauria</taxon>
        <taxon>Aves</taxon>
        <taxon>Neognathae</taxon>
        <taxon>Neoaves</taxon>
        <taxon>Telluraves</taxon>
        <taxon>Australaves</taxon>
        <taxon>Psittaciformes</taxon>
        <taxon>Psittacidae</taxon>
        <taxon>Strigops</taxon>
    </lineage>
</organism>
<name>A0A672UIV5_STRHB</name>
<dbReference type="PRINTS" id="PR00205">
    <property type="entry name" value="CADHERIN"/>
</dbReference>
<dbReference type="PANTHER" id="PTHR24027">
    <property type="entry name" value="CADHERIN-23"/>
    <property type="match status" value="1"/>
</dbReference>
<evidence type="ECO:0000256" key="8">
    <source>
        <dbReference type="ARBA" id="ARBA00022685"/>
    </source>
</evidence>
<dbReference type="Ensembl" id="ENSSHBT00005016716.1">
    <property type="protein sequence ID" value="ENSSHBP00005013906.1"/>
    <property type="gene ID" value="ENSSHBG00005012175.1"/>
</dbReference>
<evidence type="ECO:0000259" key="20">
    <source>
        <dbReference type="PROSITE" id="PS50268"/>
    </source>
</evidence>
<dbReference type="GO" id="GO:0007043">
    <property type="term" value="P:cell-cell junction assembly"/>
    <property type="evidence" value="ECO:0007669"/>
    <property type="project" value="TreeGrafter"/>
</dbReference>
<dbReference type="GO" id="GO:0016339">
    <property type="term" value="P:calcium-dependent cell-cell adhesion via plasma membrane cell adhesion molecules"/>
    <property type="evidence" value="ECO:0007669"/>
    <property type="project" value="TreeGrafter"/>
</dbReference>
<dbReference type="CDD" id="cd11304">
    <property type="entry name" value="Cadherin_repeat"/>
    <property type="match status" value="5"/>
</dbReference>
<dbReference type="GO" id="GO:0016477">
    <property type="term" value="P:cell migration"/>
    <property type="evidence" value="ECO:0007669"/>
    <property type="project" value="TreeGrafter"/>
</dbReference>
<dbReference type="FunFam" id="2.60.40.60:FF:000011">
    <property type="entry name" value="Cadherin 1"/>
    <property type="match status" value="1"/>
</dbReference>
<keyword evidence="14" id="KW-0472">Membrane</keyword>
<dbReference type="FunFam" id="2.60.40.60:FF:000022">
    <property type="entry name" value="Cadherin 2"/>
    <property type="match status" value="1"/>
</dbReference>
<dbReference type="GO" id="GO:0009986">
    <property type="term" value="C:cell surface"/>
    <property type="evidence" value="ECO:0007669"/>
    <property type="project" value="UniProtKB-ARBA"/>
</dbReference>
<keyword evidence="10 19" id="KW-0732">Signal</keyword>
<comment type="subunit">
    <text evidence="3">By contrast to classical cadherins, homodimerization in trans is not mediated by cadherin EC1 domain strand-swapping, but instead through a homophilic adhesive interface which joins two elongated EC1-EC2 domains through a region near their Ca2+-binding sites to form a tetrahedral, X-like shape.</text>
</comment>
<reference evidence="21 22" key="1">
    <citation type="submission" date="2019-11" db="EMBL/GenBank/DDBJ databases">
        <title>Strigops habroptila (kakapo) genome, bStrHab1, primary haplotype, v2.</title>
        <authorList>
            <person name="Jarvis E.D."/>
            <person name="Howard J."/>
            <person name="Rhie A."/>
            <person name="Phillippy A."/>
            <person name="Korlach J."/>
            <person name="Digby A."/>
            <person name="Iorns D."/>
            <person name="Eason D."/>
            <person name="Robertson B."/>
            <person name="Raemaekers T."/>
            <person name="Howe K."/>
            <person name="Lewin H."/>
            <person name="Damas J."/>
            <person name="Hastie A."/>
            <person name="Tracey A."/>
            <person name="Chow W."/>
            <person name="Fedrigo O."/>
        </authorList>
    </citation>
    <scope>NUCLEOTIDE SEQUENCE [LARGE SCALE GENOMIC DNA]</scope>
</reference>
<dbReference type="OMA" id="NDMECIP"/>
<accession>A0A672UIV5</accession>
<dbReference type="Pfam" id="PF00028">
    <property type="entry name" value="Cadherin"/>
    <property type="match status" value="5"/>
</dbReference>
<reference evidence="21" key="2">
    <citation type="submission" date="2025-08" db="UniProtKB">
        <authorList>
            <consortium name="Ensembl"/>
        </authorList>
    </citation>
    <scope>IDENTIFICATION</scope>
</reference>
<evidence type="ECO:0000256" key="9">
    <source>
        <dbReference type="ARBA" id="ARBA00022723"/>
    </source>
</evidence>
<keyword evidence="12 18" id="KW-0106">Calcium</keyword>
<evidence type="ECO:0000256" key="1">
    <source>
        <dbReference type="ARBA" id="ARBA00004496"/>
    </source>
</evidence>
<dbReference type="InterPro" id="IPR039808">
    <property type="entry name" value="Cadherin"/>
</dbReference>
<evidence type="ECO:0000256" key="6">
    <source>
        <dbReference type="ARBA" id="ARBA00022490"/>
    </source>
</evidence>
<keyword evidence="9" id="KW-0479">Metal-binding</keyword>
<dbReference type="SUPFAM" id="SSF49313">
    <property type="entry name" value="Cadherin-like"/>
    <property type="match status" value="6"/>
</dbReference>
<feature type="domain" description="Cadherin" evidence="20">
    <location>
        <begin position="245"/>
        <end position="362"/>
    </location>
</feature>
<keyword evidence="6" id="KW-0963">Cytoplasm</keyword>
<dbReference type="GO" id="GO:0005912">
    <property type="term" value="C:adherens junction"/>
    <property type="evidence" value="ECO:0007669"/>
    <property type="project" value="TreeGrafter"/>
</dbReference>
<dbReference type="RefSeq" id="XP_030325712.1">
    <property type="nucleotide sequence ID" value="XM_030469852.1"/>
</dbReference>
<evidence type="ECO:0000256" key="15">
    <source>
        <dbReference type="ARBA" id="ARBA00023180"/>
    </source>
</evidence>
<evidence type="ECO:0000256" key="11">
    <source>
        <dbReference type="ARBA" id="ARBA00022737"/>
    </source>
</evidence>
<evidence type="ECO:0000313" key="22">
    <source>
        <dbReference type="Proteomes" id="UP000472266"/>
    </source>
</evidence>
<feature type="signal peptide" evidence="19">
    <location>
        <begin position="1"/>
        <end position="22"/>
    </location>
</feature>
<comment type="function">
    <text evidence="17">Cadherins are calcium-dependent cell adhesion proteins. They preferentially interact with themselves in a homophilic manner in connecting cells; cadherins may thus contribute to the sorting of heterogeneous cell types. May act as a negative regulator of neural cell growth.</text>
</comment>
<dbReference type="AlphaFoldDB" id="A0A672UIV5"/>
<evidence type="ECO:0000256" key="19">
    <source>
        <dbReference type="SAM" id="SignalP"/>
    </source>
</evidence>
<dbReference type="Gene3D" id="2.60.40.60">
    <property type="entry name" value="Cadherins"/>
    <property type="match status" value="6"/>
</dbReference>
<keyword evidence="7" id="KW-0336">GPI-anchor</keyword>
<keyword evidence="8" id="KW-0165">Cleavage on pair of basic residues</keyword>
<gene>
    <name evidence="21" type="primary">CDH13</name>
</gene>
<dbReference type="InterPro" id="IPR020894">
    <property type="entry name" value="Cadherin_CS"/>
</dbReference>
<evidence type="ECO:0000256" key="13">
    <source>
        <dbReference type="ARBA" id="ARBA00022889"/>
    </source>
</evidence>
<evidence type="ECO:0000256" key="4">
    <source>
        <dbReference type="ARBA" id="ARBA00018949"/>
    </source>
</evidence>
<feature type="domain" description="Cadherin" evidence="20">
    <location>
        <begin position="170"/>
        <end position="244"/>
    </location>
</feature>
<evidence type="ECO:0000256" key="18">
    <source>
        <dbReference type="PROSITE-ProRule" id="PRU00043"/>
    </source>
</evidence>
<dbReference type="FunCoup" id="A0A672UIV5">
    <property type="interactions" value="8"/>
</dbReference>
<dbReference type="FunFam" id="2.60.40.60:FF:000019">
    <property type="entry name" value="Cadherin 2"/>
    <property type="match status" value="1"/>
</dbReference>
<dbReference type="PROSITE" id="PS00232">
    <property type="entry name" value="CADHERIN_1"/>
    <property type="match status" value="2"/>
</dbReference>
<dbReference type="FunFam" id="2.60.40.60:FF:000095">
    <property type="entry name" value="Cadherin 13"/>
    <property type="match status" value="1"/>
</dbReference>
<dbReference type="GO" id="GO:0016342">
    <property type="term" value="C:catenin complex"/>
    <property type="evidence" value="ECO:0007669"/>
    <property type="project" value="TreeGrafter"/>
</dbReference>
<dbReference type="CTD" id="1012"/>